<organism evidence="1 2">
    <name type="scientific">Chaetoceros tenuissimus</name>
    <dbReference type="NCBI Taxonomy" id="426638"/>
    <lineage>
        <taxon>Eukaryota</taxon>
        <taxon>Sar</taxon>
        <taxon>Stramenopiles</taxon>
        <taxon>Ochrophyta</taxon>
        <taxon>Bacillariophyta</taxon>
        <taxon>Coscinodiscophyceae</taxon>
        <taxon>Chaetocerotophycidae</taxon>
        <taxon>Chaetocerotales</taxon>
        <taxon>Chaetocerotaceae</taxon>
        <taxon>Chaetoceros</taxon>
    </lineage>
</organism>
<evidence type="ECO:0000313" key="2">
    <source>
        <dbReference type="Proteomes" id="UP001054902"/>
    </source>
</evidence>
<reference evidence="1 2" key="1">
    <citation type="journal article" date="2021" name="Sci. Rep.">
        <title>The genome of the diatom Chaetoceros tenuissimus carries an ancient integrated fragment of an extant virus.</title>
        <authorList>
            <person name="Hongo Y."/>
            <person name="Kimura K."/>
            <person name="Takaki Y."/>
            <person name="Yoshida Y."/>
            <person name="Baba S."/>
            <person name="Kobayashi G."/>
            <person name="Nagasaki K."/>
            <person name="Hano T."/>
            <person name="Tomaru Y."/>
        </authorList>
    </citation>
    <scope>NUCLEOTIDE SEQUENCE [LARGE SCALE GENOMIC DNA]</scope>
    <source>
        <strain evidence="1 2">NIES-3715</strain>
    </source>
</reference>
<dbReference type="AlphaFoldDB" id="A0AAD3D3M6"/>
<dbReference type="EMBL" id="BLLK01000057">
    <property type="protein sequence ID" value="GFH57158.1"/>
    <property type="molecule type" value="Genomic_DNA"/>
</dbReference>
<name>A0AAD3D3M6_9STRA</name>
<dbReference type="Proteomes" id="UP001054902">
    <property type="component" value="Unassembled WGS sequence"/>
</dbReference>
<comment type="caution">
    <text evidence="1">The sequence shown here is derived from an EMBL/GenBank/DDBJ whole genome shotgun (WGS) entry which is preliminary data.</text>
</comment>
<keyword evidence="2" id="KW-1185">Reference proteome</keyword>
<sequence>MPHNPQHIHLPCPVEQNEQSSCSEISTPVTLSFEVYFTASNQKEELISTKIVRMKKSRRKPFRDISNEEFVPKKRVRFADIHLITPIVPLKSILHNANAFCPVDKSLFISYDSLAEEGV</sequence>
<protein>
    <submittedName>
        <fullName evidence="1">Uncharacterized protein</fullName>
    </submittedName>
</protein>
<evidence type="ECO:0000313" key="1">
    <source>
        <dbReference type="EMBL" id="GFH57158.1"/>
    </source>
</evidence>
<gene>
    <name evidence="1" type="ORF">CTEN210_13634</name>
</gene>
<proteinExistence type="predicted"/>
<accession>A0AAD3D3M6</accession>